<keyword evidence="3 9" id="KW-1003">Cell membrane</keyword>
<evidence type="ECO:0000256" key="4">
    <source>
        <dbReference type="ARBA" id="ARBA00022692"/>
    </source>
</evidence>
<gene>
    <name evidence="9" type="primary">tatA</name>
    <name evidence="10" type="ORF">HX095_04510</name>
</gene>
<dbReference type="PANTHER" id="PTHR42982:SF1">
    <property type="entry name" value="SEC-INDEPENDENT PROTEIN TRANSLOCASE PROTEIN TATA"/>
    <property type="match status" value="1"/>
</dbReference>
<dbReference type="GO" id="GO:0033281">
    <property type="term" value="C:TAT protein transport complex"/>
    <property type="evidence" value="ECO:0007669"/>
    <property type="project" value="UniProtKB-UniRule"/>
</dbReference>
<dbReference type="Gene3D" id="1.20.5.3310">
    <property type="match status" value="1"/>
</dbReference>
<keyword evidence="7 9" id="KW-0811">Translocation</keyword>
<evidence type="ECO:0000256" key="9">
    <source>
        <dbReference type="HAMAP-Rule" id="MF_00236"/>
    </source>
</evidence>
<keyword evidence="4 9" id="KW-0812">Transmembrane</keyword>
<dbReference type="Proteomes" id="UP001173578">
    <property type="component" value="Unassembled WGS sequence"/>
</dbReference>
<dbReference type="RefSeq" id="WP_286485209.1">
    <property type="nucleotide sequence ID" value="NZ_JACALR010000002.1"/>
</dbReference>
<reference evidence="10" key="2">
    <citation type="journal article" date="2022" name="Sci. Total Environ.">
        <title>Prevalence, transmission, and molecular epidemiology of tet(X)-positive bacteria among humans, animals, and environmental niches in China: An epidemiological, and genomic-based study.</title>
        <authorList>
            <person name="Dong N."/>
            <person name="Zeng Y."/>
            <person name="Cai C."/>
            <person name="Sun C."/>
            <person name="Lu J."/>
            <person name="Liu C."/>
            <person name="Zhou H."/>
            <person name="Sun Q."/>
            <person name="Shu L."/>
            <person name="Wang H."/>
            <person name="Wang Y."/>
            <person name="Wang S."/>
            <person name="Wu C."/>
            <person name="Chan E.W."/>
            <person name="Chen G."/>
            <person name="Shen Z."/>
            <person name="Chen S."/>
            <person name="Zhang R."/>
        </authorList>
    </citation>
    <scope>NUCLEOTIDE SEQUENCE</scope>
    <source>
        <strain evidence="10">210</strain>
    </source>
</reference>
<dbReference type="GO" id="GO:0043953">
    <property type="term" value="P:protein transport by the Tat complex"/>
    <property type="evidence" value="ECO:0007669"/>
    <property type="project" value="UniProtKB-UniRule"/>
</dbReference>
<sequence>MNSLVIYPAFLDFQEVVIIMVVAVVIFGPDKIPEIARGLGTAVRKLKEASEDIKQEIMNPVQDVDPTKEIQNTIKELNPMNEVKESFAKINPMEDFQKSFDEVRNPVDEMHQAIHQDNTVNAALKDDAPTMKAVDPVQDLELDVQETTEPVIENVVEPIVEEPTVVVEPKSVDEALGLGGSVSR</sequence>
<comment type="subunit">
    <text evidence="9">Forms a complex with TatC.</text>
</comment>
<dbReference type="AlphaFoldDB" id="A0AAW7DH38"/>
<keyword evidence="5 9" id="KW-0653">Protein transport</keyword>
<comment type="caution">
    <text evidence="10">The sequence shown here is derived from an EMBL/GenBank/DDBJ whole genome shotgun (WGS) entry which is preliminary data.</text>
</comment>
<dbReference type="GO" id="GO:0008320">
    <property type="term" value="F:protein transmembrane transporter activity"/>
    <property type="evidence" value="ECO:0007669"/>
    <property type="project" value="UniProtKB-UniRule"/>
</dbReference>
<keyword evidence="6 9" id="KW-1133">Transmembrane helix</keyword>
<name>A0AAW7DH38_9FLAO</name>
<reference evidence="10" key="1">
    <citation type="submission" date="2020-06" db="EMBL/GenBank/DDBJ databases">
        <authorList>
            <person name="Dong N."/>
        </authorList>
    </citation>
    <scope>NUCLEOTIDE SEQUENCE</scope>
    <source>
        <strain evidence="10">210</strain>
    </source>
</reference>
<proteinExistence type="inferred from homology"/>
<evidence type="ECO:0000313" key="11">
    <source>
        <dbReference type="Proteomes" id="UP001173578"/>
    </source>
</evidence>
<dbReference type="HAMAP" id="MF_00236">
    <property type="entry name" value="TatA_E"/>
    <property type="match status" value="1"/>
</dbReference>
<comment type="similarity">
    <text evidence="9">Belongs to the TatA/E family.</text>
</comment>
<evidence type="ECO:0000256" key="7">
    <source>
        <dbReference type="ARBA" id="ARBA00023010"/>
    </source>
</evidence>
<feature type="transmembrane region" description="Helical" evidence="9">
    <location>
        <begin position="6"/>
        <end position="27"/>
    </location>
</feature>
<evidence type="ECO:0000256" key="6">
    <source>
        <dbReference type="ARBA" id="ARBA00022989"/>
    </source>
</evidence>
<dbReference type="Pfam" id="PF02416">
    <property type="entry name" value="TatA_B_E"/>
    <property type="match status" value="1"/>
</dbReference>
<dbReference type="InterPro" id="IPR006312">
    <property type="entry name" value="TatA/E"/>
</dbReference>
<dbReference type="PANTHER" id="PTHR42982">
    <property type="entry name" value="SEC-INDEPENDENT PROTEIN TRANSLOCASE PROTEIN TATA"/>
    <property type="match status" value="1"/>
</dbReference>
<evidence type="ECO:0000256" key="5">
    <source>
        <dbReference type="ARBA" id="ARBA00022927"/>
    </source>
</evidence>
<organism evidence="10 11">
    <name type="scientific">Empedobacter falsenii</name>
    <dbReference type="NCBI Taxonomy" id="343874"/>
    <lineage>
        <taxon>Bacteria</taxon>
        <taxon>Pseudomonadati</taxon>
        <taxon>Bacteroidota</taxon>
        <taxon>Flavobacteriia</taxon>
        <taxon>Flavobacteriales</taxon>
        <taxon>Weeksellaceae</taxon>
        <taxon>Empedobacter</taxon>
    </lineage>
</organism>
<evidence type="ECO:0000256" key="3">
    <source>
        <dbReference type="ARBA" id="ARBA00022475"/>
    </source>
</evidence>
<evidence type="ECO:0000256" key="1">
    <source>
        <dbReference type="ARBA" id="ARBA00004162"/>
    </source>
</evidence>
<evidence type="ECO:0000256" key="2">
    <source>
        <dbReference type="ARBA" id="ARBA00022448"/>
    </source>
</evidence>
<protein>
    <recommendedName>
        <fullName evidence="9">Sec-independent protein translocase protein TatA</fullName>
    </recommendedName>
</protein>
<evidence type="ECO:0000313" key="10">
    <source>
        <dbReference type="EMBL" id="MDM1550469.1"/>
    </source>
</evidence>
<comment type="subcellular location">
    <subcellularLocation>
        <location evidence="1 9">Cell membrane</location>
        <topology evidence="1 9">Single-pass membrane protein</topology>
    </subcellularLocation>
</comment>
<keyword evidence="8 9" id="KW-0472">Membrane</keyword>
<dbReference type="EMBL" id="JACALR010000002">
    <property type="protein sequence ID" value="MDM1550469.1"/>
    <property type="molecule type" value="Genomic_DNA"/>
</dbReference>
<dbReference type="InterPro" id="IPR003369">
    <property type="entry name" value="TatA/B/E"/>
</dbReference>
<accession>A0AAW7DH38</accession>
<keyword evidence="2 9" id="KW-0813">Transport</keyword>
<evidence type="ECO:0000256" key="8">
    <source>
        <dbReference type="ARBA" id="ARBA00023136"/>
    </source>
</evidence>
<comment type="function">
    <text evidence="9">Part of the twin-arginine translocation (Tat) system that transports large folded proteins containing a characteristic twin-arginine motif in their signal peptide across membranes. TatA could form the protein-conducting channel of the Tat system.</text>
</comment>